<feature type="domain" description="K-box" evidence="2">
    <location>
        <begin position="26"/>
        <end position="116"/>
    </location>
</feature>
<reference evidence="3 4" key="1">
    <citation type="submission" date="2020-10" db="EMBL/GenBank/DDBJ databases">
        <title>The Coptis chinensis genome and diversification of protoberbering-type alkaloids.</title>
        <authorList>
            <person name="Wang B."/>
            <person name="Shu S."/>
            <person name="Song C."/>
            <person name="Liu Y."/>
        </authorList>
    </citation>
    <scope>NUCLEOTIDE SEQUENCE [LARGE SCALE GENOMIC DNA]</scope>
    <source>
        <strain evidence="3">HL-2020</strain>
        <tissue evidence="3">Leaf</tissue>
    </source>
</reference>
<feature type="coiled-coil region" evidence="1">
    <location>
        <begin position="56"/>
        <end position="123"/>
    </location>
</feature>
<evidence type="ECO:0000313" key="4">
    <source>
        <dbReference type="Proteomes" id="UP000631114"/>
    </source>
</evidence>
<sequence>MENILERYQRYSHTSKDLVATDLESQGSLSFEYNKLKSRLETLQKSQRYFMGEEIATLSFKELQQLEQRLDNALRKIRSRKNKLMFASITDHQRKEKALQEDNNDLKKQIKEMELTLSLSEQHVQNSPSLPPLETLPIPNISWPKICLFKGAEDRKSKQCCATEAEAIMAICVQ</sequence>
<accession>A0A835H5U4</accession>
<dbReference type="GO" id="GO:0003700">
    <property type="term" value="F:DNA-binding transcription factor activity"/>
    <property type="evidence" value="ECO:0007669"/>
    <property type="project" value="InterPro"/>
</dbReference>
<protein>
    <recommendedName>
        <fullName evidence="2">K-box domain-containing protein</fullName>
    </recommendedName>
</protein>
<evidence type="ECO:0000259" key="2">
    <source>
        <dbReference type="PROSITE" id="PS51297"/>
    </source>
</evidence>
<proteinExistence type="predicted"/>
<dbReference type="EMBL" id="JADFTS010000008">
    <property type="protein sequence ID" value="KAF9593444.1"/>
    <property type="molecule type" value="Genomic_DNA"/>
</dbReference>
<dbReference type="InterPro" id="IPR050142">
    <property type="entry name" value="MADS-box/MEF2_TF"/>
</dbReference>
<evidence type="ECO:0000256" key="1">
    <source>
        <dbReference type="SAM" id="Coils"/>
    </source>
</evidence>
<keyword evidence="4" id="KW-1185">Reference proteome</keyword>
<dbReference type="PROSITE" id="PS51297">
    <property type="entry name" value="K_BOX"/>
    <property type="match status" value="1"/>
</dbReference>
<evidence type="ECO:0000313" key="3">
    <source>
        <dbReference type="EMBL" id="KAF9593444.1"/>
    </source>
</evidence>
<name>A0A835H5U4_9MAGN</name>
<dbReference type="Proteomes" id="UP000631114">
    <property type="component" value="Unassembled WGS sequence"/>
</dbReference>
<gene>
    <name evidence="3" type="ORF">IFM89_023139</name>
</gene>
<dbReference type="AlphaFoldDB" id="A0A835H5U4"/>
<keyword evidence="1" id="KW-0175">Coiled coil</keyword>
<dbReference type="GO" id="GO:0005634">
    <property type="term" value="C:nucleus"/>
    <property type="evidence" value="ECO:0007669"/>
    <property type="project" value="InterPro"/>
</dbReference>
<dbReference type="PANTHER" id="PTHR48019">
    <property type="entry name" value="SERUM RESPONSE FACTOR HOMOLOG"/>
    <property type="match status" value="1"/>
</dbReference>
<comment type="caution">
    <text evidence="3">The sequence shown here is derived from an EMBL/GenBank/DDBJ whole genome shotgun (WGS) entry which is preliminary data.</text>
</comment>
<dbReference type="Pfam" id="PF01486">
    <property type="entry name" value="K-box"/>
    <property type="match status" value="1"/>
</dbReference>
<dbReference type="InterPro" id="IPR002487">
    <property type="entry name" value="TF_Kbox"/>
</dbReference>
<organism evidence="3 4">
    <name type="scientific">Coptis chinensis</name>
    <dbReference type="NCBI Taxonomy" id="261450"/>
    <lineage>
        <taxon>Eukaryota</taxon>
        <taxon>Viridiplantae</taxon>
        <taxon>Streptophyta</taxon>
        <taxon>Embryophyta</taxon>
        <taxon>Tracheophyta</taxon>
        <taxon>Spermatophyta</taxon>
        <taxon>Magnoliopsida</taxon>
        <taxon>Ranunculales</taxon>
        <taxon>Ranunculaceae</taxon>
        <taxon>Coptidoideae</taxon>
        <taxon>Coptis</taxon>
    </lineage>
</organism>
<dbReference type="OrthoDB" id="1933443at2759"/>